<organism evidence="2 3">
    <name type="scientific">Flavisphingopyxis soli</name>
    <dbReference type="NCBI Taxonomy" id="2601267"/>
    <lineage>
        <taxon>Bacteria</taxon>
        <taxon>Pseudomonadati</taxon>
        <taxon>Pseudomonadota</taxon>
        <taxon>Alphaproteobacteria</taxon>
        <taxon>Sphingomonadales</taxon>
        <taxon>Sphingopyxidaceae</taxon>
        <taxon>Flavisphingopyxis</taxon>
    </lineage>
</organism>
<feature type="domain" description="M23ase beta-sheet core" evidence="1">
    <location>
        <begin position="201"/>
        <end position="297"/>
    </location>
</feature>
<dbReference type="Gene3D" id="2.70.70.10">
    <property type="entry name" value="Glucose Permease (Domain IIA)"/>
    <property type="match status" value="1"/>
</dbReference>
<dbReference type="PANTHER" id="PTHR21666:SF285">
    <property type="entry name" value="M23 FAMILY METALLOPEPTIDASE"/>
    <property type="match status" value="1"/>
</dbReference>
<dbReference type="InterPro" id="IPR050570">
    <property type="entry name" value="Cell_wall_metabolism_enzyme"/>
</dbReference>
<dbReference type="Pfam" id="PF01551">
    <property type="entry name" value="Peptidase_M23"/>
    <property type="match status" value="1"/>
</dbReference>
<gene>
    <name evidence="2" type="ORF">FSZ31_02015</name>
</gene>
<dbReference type="EMBL" id="VOPY01000001">
    <property type="protein sequence ID" value="TXC74399.1"/>
    <property type="molecule type" value="Genomic_DNA"/>
</dbReference>
<name>A0A5C6UN50_9SPHN</name>
<evidence type="ECO:0000259" key="1">
    <source>
        <dbReference type="Pfam" id="PF01551"/>
    </source>
</evidence>
<dbReference type="PANTHER" id="PTHR21666">
    <property type="entry name" value="PEPTIDASE-RELATED"/>
    <property type="match status" value="1"/>
</dbReference>
<accession>A0A5C6UN50</accession>
<comment type="caution">
    <text evidence="2">The sequence shown here is derived from an EMBL/GenBank/DDBJ whole genome shotgun (WGS) entry which is preliminary data.</text>
</comment>
<evidence type="ECO:0000313" key="2">
    <source>
        <dbReference type="EMBL" id="TXC74399.1"/>
    </source>
</evidence>
<dbReference type="OrthoDB" id="9815245at2"/>
<dbReference type="InterPro" id="IPR016047">
    <property type="entry name" value="M23ase_b-sheet_dom"/>
</dbReference>
<evidence type="ECO:0000313" key="3">
    <source>
        <dbReference type="Proteomes" id="UP000321129"/>
    </source>
</evidence>
<sequence length="305" mass="32045">MPRSATVTARIVAGFATLLLTTTCTVVPRPAAEAPPPVAVSRPTPAIPIIQPPARPWTIASASEQGAVLRGVAPSGTVALSLEGNAVPIADDGAFIIAFDRDAPSSETLTATFADGHSDSRTIAIAPGRWDIQNIDASLTGGVSSAEFQRRRAPELARINAARAQANAVDGWRQAFIWPTDGRITGVFGSQRIYRGTPASYHSGVDMAGATGTVFRAPADGVVILAADEPFTLEGRLLMIDHGHGLNSAFLHCSKLYVTEGQQVRQGQPLGEIGSTGRATGPHLHWSMKLAGARIDPRKLARPAR</sequence>
<keyword evidence="3" id="KW-1185">Reference proteome</keyword>
<dbReference type="InterPro" id="IPR011055">
    <property type="entry name" value="Dup_hybrid_motif"/>
</dbReference>
<dbReference type="CDD" id="cd12797">
    <property type="entry name" value="M23_peptidase"/>
    <property type="match status" value="1"/>
</dbReference>
<proteinExistence type="predicted"/>
<dbReference type="SUPFAM" id="SSF51261">
    <property type="entry name" value="Duplicated hybrid motif"/>
    <property type="match status" value="1"/>
</dbReference>
<dbReference type="Proteomes" id="UP000321129">
    <property type="component" value="Unassembled WGS sequence"/>
</dbReference>
<reference evidence="2 3" key="1">
    <citation type="submission" date="2019-08" db="EMBL/GenBank/DDBJ databases">
        <title>Sphingorhabdus soil sp. nov., isolated from arctic soil.</title>
        <authorList>
            <person name="Liu Y."/>
        </authorList>
    </citation>
    <scope>NUCLEOTIDE SEQUENCE [LARGE SCALE GENOMIC DNA]</scope>
    <source>
        <strain evidence="2 3">D-2Q-5-6</strain>
    </source>
</reference>
<protein>
    <submittedName>
        <fullName evidence="2">M23 family metallopeptidase</fullName>
    </submittedName>
</protein>
<dbReference type="AlphaFoldDB" id="A0A5C6UN50"/>
<dbReference type="GO" id="GO:0004222">
    <property type="term" value="F:metalloendopeptidase activity"/>
    <property type="evidence" value="ECO:0007669"/>
    <property type="project" value="TreeGrafter"/>
</dbReference>
<dbReference type="FunFam" id="2.70.70.10:FF:000019">
    <property type="entry name" value="M23 family peptidase"/>
    <property type="match status" value="1"/>
</dbReference>